<dbReference type="InterPro" id="IPR036514">
    <property type="entry name" value="SGNH_hydro_sf"/>
</dbReference>
<protein>
    <submittedName>
        <fullName evidence="3">Arylesterase</fullName>
    </submittedName>
</protein>
<feature type="domain" description="SGNH hydrolase-type esterase" evidence="2">
    <location>
        <begin position="68"/>
        <end position="227"/>
    </location>
</feature>
<keyword evidence="1" id="KW-1133">Transmembrane helix</keyword>
<name>A0A844TFS3_9BRAD</name>
<evidence type="ECO:0000313" key="3">
    <source>
        <dbReference type="EMBL" id="MVT74794.1"/>
    </source>
</evidence>
<dbReference type="SUPFAM" id="SSF52266">
    <property type="entry name" value="SGNH hydrolase"/>
    <property type="match status" value="1"/>
</dbReference>
<keyword evidence="4" id="KW-1185">Reference proteome</keyword>
<dbReference type="AlphaFoldDB" id="A0A844TFS3"/>
<keyword evidence="1" id="KW-0812">Transmembrane</keyword>
<dbReference type="GO" id="GO:0004622">
    <property type="term" value="F:phosphatidylcholine lysophospholipase activity"/>
    <property type="evidence" value="ECO:0007669"/>
    <property type="project" value="TreeGrafter"/>
</dbReference>
<dbReference type="InterPro" id="IPR008265">
    <property type="entry name" value="Lipase_GDSL_AS"/>
</dbReference>
<accession>A0A844TFS3</accession>
<dbReference type="FunFam" id="3.40.50.1110:FF:000045">
    <property type="entry name" value="Arylesterase"/>
    <property type="match status" value="1"/>
</dbReference>
<dbReference type="Proteomes" id="UP000449969">
    <property type="component" value="Unassembled WGS sequence"/>
</dbReference>
<dbReference type="InterPro" id="IPR013830">
    <property type="entry name" value="SGNH_hydro"/>
</dbReference>
<dbReference type="PROSITE" id="PS01098">
    <property type="entry name" value="LIPASE_GDSL_SER"/>
    <property type="match status" value="1"/>
</dbReference>
<dbReference type="PANTHER" id="PTHR30383:SF24">
    <property type="entry name" value="THIOESTERASE 1_PROTEASE 1_LYSOPHOSPHOLIPASE L1"/>
    <property type="match status" value="1"/>
</dbReference>
<evidence type="ECO:0000259" key="2">
    <source>
        <dbReference type="Pfam" id="PF13472"/>
    </source>
</evidence>
<organism evidence="3 4">
    <name type="scientific">Bradyrhizobium cajani</name>
    <dbReference type="NCBI Taxonomy" id="1928661"/>
    <lineage>
        <taxon>Bacteria</taxon>
        <taxon>Pseudomonadati</taxon>
        <taxon>Pseudomonadota</taxon>
        <taxon>Alphaproteobacteria</taxon>
        <taxon>Hyphomicrobiales</taxon>
        <taxon>Nitrobacteraceae</taxon>
        <taxon>Bradyrhizobium</taxon>
    </lineage>
</organism>
<dbReference type="PANTHER" id="PTHR30383">
    <property type="entry name" value="THIOESTERASE 1/PROTEASE 1/LYSOPHOSPHOLIPASE L1"/>
    <property type="match status" value="1"/>
</dbReference>
<dbReference type="Pfam" id="PF13472">
    <property type="entry name" value="Lipase_GDSL_2"/>
    <property type="match status" value="1"/>
</dbReference>
<reference evidence="3 4" key="1">
    <citation type="submission" date="2019-12" db="EMBL/GenBank/DDBJ databases">
        <title>Draft genome sequences Bradyrhizobium cajani AMBPC1010, Bradyrhizobium pachyrhizi AMBPC1040 and Bradyrhizobium yuanmingense ALSPC3051, three plant growth promoting strains isolated from nodules of Cajanus cajan L. in Dominican Republic.</title>
        <authorList>
            <person name="Flores-Felix J.D."/>
            <person name="Araujo J."/>
            <person name="Diaz-Alcantara C."/>
            <person name="Gonzalez-Andres F."/>
            <person name="Velazquez E."/>
        </authorList>
    </citation>
    <scope>NUCLEOTIDE SEQUENCE [LARGE SCALE GENOMIC DNA]</scope>
    <source>
        <strain evidence="3 4">1010</strain>
    </source>
</reference>
<sequence>MAIVSAAVAASEEEESMRVSMVRSYGNSDSAVERRYGLFMHIAVLVLALMTFANPAWAEATRPVKLVVLGDSLSAGLGLPAQEAFPTKLQKALQAKGIAVDMTNAGVSGDTSSGGRDRLDWSVPDGTDGVIVELGANDALRGIDPDLTRAALSEIVTRLKARKIAVMLCGMLAPPNYGADYAARFNSIYPDLAKKFDVPLYPFFLDGVAADAKLNQADGIHPTAAGVDIIVGNIMPTVEAFLGTIAEQRR</sequence>
<dbReference type="OrthoDB" id="9786188at2"/>
<dbReference type="InterPro" id="IPR051532">
    <property type="entry name" value="Ester_Hydrolysis_Enzymes"/>
</dbReference>
<dbReference type="GO" id="GO:0006629">
    <property type="term" value="P:lipid metabolic process"/>
    <property type="evidence" value="ECO:0007669"/>
    <property type="project" value="InterPro"/>
</dbReference>
<feature type="transmembrane region" description="Helical" evidence="1">
    <location>
        <begin position="38"/>
        <end position="57"/>
    </location>
</feature>
<proteinExistence type="predicted"/>
<dbReference type="Gene3D" id="3.40.50.1110">
    <property type="entry name" value="SGNH hydrolase"/>
    <property type="match status" value="1"/>
</dbReference>
<gene>
    <name evidence="3" type="ORF">GPL20_17415</name>
</gene>
<comment type="caution">
    <text evidence="3">The sequence shown here is derived from an EMBL/GenBank/DDBJ whole genome shotgun (WGS) entry which is preliminary data.</text>
</comment>
<keyword evidence="1" id="KW-0472">Membrane</keyword>
<dbReference type="EMBL" id="WQNE01000013">
    <property type="protein sequence ID" value="MVT74794.1"/>
    <property type="molecule type" value="Genomic_DNA"/>
</dbReference>
<evidence type="ECO:0000256" key="1">
    <source>
        <dbReference type="SAM" id="Phobius"/>
    </source>
</evidence>
<dbReference type="CDD" id="cd01822">
    <property type="entry name" value="Lysophospholipase_L1_like"/>
    <property type="match status" value="1"/>
</dbReference>
<evidence type="ECO:0000313" key="4">
    <source>
        <dbReference type="Proteomes" id="UP000449969"/>
    </source>
</evidence>